<name>A0AAU7GDU3_9MICO</name>
<dbReference type="RefSeq" id="WP_348788758.1">
    <property type="nucleotide sequence ID" value="NZ_CP157390.1"/>
</dbReference>
<dbReference type="PANTHER" id="PTHR30055:SF234">
    <property type="entry name" value="HTH-TYPE TRANSCRIPTIONAL REGULATOR BETI"/>
    <property type="match status" value="1"/>
</dbReference>
<dbReference type="InterPro" id="IPR050109">
    <property type="entry name" value="HTH-type_TetR-like_transc_reg"/>
</dbReference>
<dbReference type="PROSITE" id="PS50977">
    <property type="entry name" value="HTH_TETR_2"/>
    <property type="match status" value="1"/>
</dbReference>
<dbReference type="Pfam" id="PF00440">
    <property type="entry name" value="TetR_N"/>
    <property type="match status" value="1"/>
</dbReference>
<dbReference type="GO" id="GO:0000976">
    <property type="term" value="F:transcription cis-regulatory region binding"/>
    <property type="evidence" value="ECO:0007669"/>
    <property type="project" value="TreeGrafter"/>
</dbReference>
<reference evidence="6" key="1">
    <citation type="submission" date="2024-05" db="EMBL/GenBank/DDBJ databases">
        <title>The Natural Products Discovery Center: Release of the First 8490 Sequenced Strains for Exploring Actinobacteria Biosynthetic Diversity.</title>
        <authorList>
            <person name="Kalkreuter E."/>
            <person name="Kautsar S.A."/>
            <person name="Yang D."/>
            <person name="Bader C.D."/>
            <person name="Teijaro C.N."/>
            <person name="Fluegel L."/>
            <person name="Davis C.M."/>
            <person name="Simpson J.R."/>
            <person name="Lauterbach L."/>
            <person name="Steele A.D."/>
            <person name="Gui C."/>
            <person name="Meng S."/>
            <person name="Li G."/>
            <person name="Viehrig K."/>
            <person name="Ye F."/>
            <person name="Su P."/>
            <person name="Kiefer A.F."/>
            <person name="Nichols A."/>
            <person name="Cepeda A.J."/>
            <person name="Yan W."/>
            <person name="Fan B."/>
            <person name="Jiang Y."/>
            <person name="Adhikari A."/>
            <person name="Zheng C.-J."/>
            <person name="Schuster L."/>
            <person name="Cowan T.M."/>
            <person name="Smanski M.J."/>
            <person name="Chevrette M.G."/>
            <person name="de Carvalho L.P.S."/>
            <person name="Shen B."/>
        </authorList>
    </citation>
    <scope>NUCLEOTIDE SEQUENCE</scope>
    <source>
        <strain evidence="6">NPDC080035</strain>
    </source>
</reference>
<proteinExistence type="predicted"/>
<organism evidence="6">
    <name type="scientific">Leifsonia sp. NPDC080035</name>
    <dbReference type="NCBI Taxonomy" id="3143936"/>
    <lineage>
        <taxon>Bacteria</taxon>
        <taxon>Bacillati</taxon>
        <taxon>Actinomycetota</taxon>
        <taxon>Actinomycetes</taxon>
        <taxon>Micrococcales</taxon>
        <taxon>Microbacteriaceae</taxon>
        <taxon>Leifsonia</taxon>
    </lineage>
</organism>
<dbReference type="NCBIfam" id="NF041196">
    <property type="entry name" value="ScbR_bind_reg"/>
    <property type="match status" value="1"/>
</dbReference>
<evidence type="ECO:0000313" key="6">
    <source>
        <dbReference type="EMBL" id="XBM48837.1"/>
    </source>
</evidence>
<dbReference type="AlphaFoldDB" id="A0AAU7GDU3"/>
<evidence type="ECO:0000256" key="2">
    <source>
        <dbReference type="ARBA" id="ARBA00023125"/>
    </source>
</evidence>
<dbReference type="InterPro" id="IPR047923">
    <property type="entry name" value="ArpA-like"/>
</dbReference>
<feature type="DNA-binding region" description="H-T-H motif" evidence="4">
    <location>
        <begin position="31"/>
        <end position="50"/>
    </location>
</feature>
<dbReference type="PANTHER" id="PTHR30055">
    <property type="entry name" value="HTH-TYPE TRANSCRIPTIONAL REGULATOR RUTR"/>
    <property type="match status" value="1"/>
</dbReference>
<dbReference type="GO" id="GO:0003700">
    <property type="term" value="F:DNA-binding transcription factor activity"/>
    <property type="evidence" value="ECO:0007669"/>
    <property type="project" value="TreeGrafter"/>
</dbReference>
<dbReference type="EMBL" id="CP157390">
    <property type="protein sequence ID" value="XBM48837.1"/>
    <property type="molecule type" value="Genomic_DNA"/>
</dbReference>
<keyword evidence="2 4" id="KW-0238">DNA-binding</keyword>
<keyword evidence="1" id="KW-0805">Transcription regulation</keyword>
<dbReference type="InterPro" id="IPR036271">
    <property type="entry name" value="Tet_transcr_reg_TetR-rel_C_sf"/>
</dbReference>
<evidence type="ECO:0000256" key="1">
    <source>
        <dbReference type="ARBA" id="ARBA00023015"/>
    </source>
</evidence>
<protein>
    <submittedName>
        <fullName evidence="6">ScbR family autoregulator-binding transcription factor</fullName>
    </submittedName>
</protein>
<evidence type="ECO:0000256" key="3">
    <source>
        <dbReference type="ARBA" id="ARBA00023163"/>
    </source>
</evidence>
<feature type="domain" description="HTH tetR-type" evidence="5">
    <location>
        <begin position="8"/>
        <end position="68"/>
    </location>
</feature>
<keyword evidence="3" id="KW-0804">Transcription</keyword>
<evidence type="ECO:0000256" key="4">
    <source>
        <dbReference type="PROSITE-ProRule" id="PRU00335"/>
    </source>
</evidence>
<accession>A0AAU7GDU3</accession>
<sequence>MPRQERAERSRARILDAAAEEFDSHGFSGARLERIVERTGLTKGAVYFHFRSKLDLAGALVAEDHVDWPGIVESVEASGLRGLAAVTELTSRVATIFVEDVRVRAALKLSQTVLPPEPGADPYAQWAGIVAGYLRQAAEDGELHSAADPQDIAAVAVQGFFGAYMIADERGGLDGLQADVDRLWRVILPVAR</sequence>
<dbReference type="SUPFAM" id="SSF46689">
    <property type="entry name" value="Homeodomain-like"/>
    <property type="match status" value="1"/>
</dbReference>
<dbReference type="SUPFAM" id="SSF48498">
    <property type="entry name" value="Tetracyclin repressor-like, C-terminal domain"/>
    <property type="match status" value="1"/>
</dbReference>
<dbReference type="Gene3D" id="1.10.357.10">
    <property type="entry name" value="Tetracycline Repressor, domain 2"/>
    <property type="match status" value="1"/>
</dbReference>
<dbReference type="InterPro" id="IPR009057">
    <property type="entry name" value="Homeodomain-like_sf"/>
</dbReference>
<dbReference type="PRINTS" id="PR00455">
    <property type="entry name" value="HTHTETR"/>
</dbReference>
<evidence type="ECO:0000259" key="5">
    <source>
        <dbReference type="PROSITE" id="PS50977"/>
    </source>
</evidence>
<gene>
    <name evidence="6" type="ORF">AAME72_03015</name>
</gene>
<dbReference type="InterPro" id="IPR001647">
    <property type="entry name" value="HTH_TetR"/>
</dbReference>